<dbReference type="GeneID" id="18914959"/>
<feature type="compositionally biased region" description="Low complexity" evidence="1">
    <location>
        <begin position="723"/>
        <end position="735"/>
    </location>
</feature>
<reference evidence="2 3" key="1">
    <citation type="journal article" date="2012" name="BMC Genomics">
        <title>Comparative genomics of the white-rot fungi, Phanerochaete carnosa and P. chrysosporium, to elucidate the genetic basis of the distinct wood types they colonize.</title>
        <authorList>
            <person name="Suzuki H."/>
            <person name="MacDonald J."/>
            <person name="Syed K."/>
            <person name="Salamov A."/>
            <person name="Hori C."/>
            <person name="Aerts A."/>
            <person name="Henrissat B."/>
            <person name="Wiebenga A."/>
            <person name="vanKuyk P.A."/>
            <person name="Barry K."/>
            <person name="Lindquist E."/>
            <person name="LaButti K."/>
            <person name="Lapidus A."/>
            <person name="Lucas S."/>
            <person name="Coutinho P."/>
            <person name="Gong Y."/>
            <person name="Samejima M."/>
            <person name="Mahadevan R."/>
            <person name="Abou-Zaid M."/>
            <person name="de Vries R.P."/>
            <person name="Igarashi K."/>
            <person name="Yadav J.S."/>
            <person name="Grigoriev I.V."/>
            <person name="Master E.R."/>
        </authorList>
    </citation>
    <scope>NUCLEOTIDE SEQUENCE [LARGE SCALE GENOMIC DNA]</scope>
    <source>
        <strain evidence="2 3">HHB-10118-sp</strain>
    </source>
</reference>
<feature type="compositionally biased region" description="Basic residues" evidence="1">
    <location>
        <begin position="274"/>
        <end position="283"/>
    </location>
</feature>
<evidence type="ECO:0000313" key="3">
    <source>
        <dbReference type="Proteomes" id="UP000008370"/>
    </source>
</evidence>
<protein>
    <submittedName>
        <fullName evidence="2">Uncharacterized protein</fullName>
    </submittedName>
</protein>
<gene>
    <name evidence="2" type="ORF">PHACADRAFT_250564</name>
</gene>
<feature type="region of interest" description="Disordered" evidence="1">
    <location>
        <begin position="264"/>
        <end position="370"/>
    </location>
</feature>
<feature type="compositionally biased region" description="Basic residues" evidence="1">
    <location>
        <begin position="436"/>
        <end position="449"/>
    </location>
</feature>
<feature type="region of interest" description="Disordered" evidence="1">
    <location>
        <begin position="401"/>
        <end position="484"/>
    </location>
</feature>
<dbReference type="EMBL" id="JH930469">
    <property type="protein sequence ID" value="EKM59832.1"/>
    <property type="molecule type" value="Genomic_DNA"/>
</dbReference>
<feature type="compositionally biased region" description="Low complexity" evidence="1">
    <location>
        <begin position="563"/>
        <end position="576"/>
    </location>
</feature>
<feature type="compositionally biased region" description="Low complexity" evidence="1">
    <location>
        <begin position="284"/>
        <end position="293"/>
    </location>
</feature>
<keyword evidence="3" id="KW-1185">Reference proteome</keyword>
<dbReference type="RefSeq" id="XP_007392385.1">
    <property type="nucleotide sequence ID" value="XM_007392323.1"/>
</dbReference>
<feature type="compositionally biased region" description="Low complexity" evidence="1">
    <location>
        <begin position="530"/>
        <end position="545"/>
    </location>
</feature>
<feature type="compositionally biased region" description="Basic and acidic residues" evidence="1">
    <location>
        <begin position="610"/>
        <end position="624"/>
    </location>
</feature>
<feature type="region of interest" description="Disordered" evidence="1">
    <location>
        <begin position="22"/>
        <end position="41"/>
    </location>
</feature>
<dbReference type="HOGENOM" id="CLU_016262_0_0_1"/>
<name>K5XAA4_PHACS</name>
<proteinExistence type="predicted"/>
<dbReference type="OrthoDB" id="2563191at2759"/>
<sequence>MAENGQPSTYACKCLNVRIHAQAPPGPPQEPPDGSHTPVYVGEDGVSVAHIQLTLRNKGPRTERRVGDRTEAVRVVSLTCLVCESLVYRISQVVLPDVESGEGLVLPTDEWVEKEVLRSADGWIEISADALLGTAIEEAEASPQYSKIFGIVLPSGELPVTKDGHAFLSPSQSARPSSPEIPETILPHLPDLFPPPPFTPTHPVFTHLSSCAATESERLRAEGEAHMRQELQKTIAAIQAEEATLKQSVEQLWAKFKGVVQKFEEEDASAPPRLRLKTRRSSSRGRGPAASVRVTNFVPTPSPPPRQSRPSAAAQSALSASLATSNLQSVMGHRQREPSPPSTSSRSPTQVARTDSPSTASSKTLGMPINGEAEIREAYRRNMDESLDVATSFKYMTDLSQHIDVRPPPSVAEEPEEEESYNEVPSPSTSAVPRGRSPRAGKSAIKKPKSNGDIGVTKEPGSPVLKESPPKEHTTPTKGKRKVTFDVKPDVAIIADATPKLSRPKTDRPEEEVFDMEGETVGVDTDTSAPVSLVPPQQELPVQEPIRLARRPHRFRQTGNSGLPSSLSSLRPASLPAPSAMRRIISLDKADGTRLQNIRESVLSPPGGSEDIKRRDVAEEVRDLQEEDEDENADPREAEILRLVAASMPSHRSAWRKDSSAWRTFVNRQKHDSKHKAIPEEDESSAADSSAAEGSAYYDESTDSSNPDEESRVDGGTVMAKSLPIPIGPLGLPPLRKNTNTAESMGKVSAEAMRRASYRERDRMRSIDPGTLDFDFEDDVEDELGSLPEKDDQAAGKSMQRALNILQKHSEIPGAGMWRSLA</sequence>
<dbReference type="Proteomes" id="UP000008370">
    <property type="component" value="Unassembled WGS sequence"/>
</dbReference>
<dbReference type="STRING" id="650164.K5XAA4"/>
<feature type="region of interest" description="Disordered" evidence="1">
    <location>
        <begin position="588"/>
        <end position="776"/>
    </location>
</feature>
<dbReference type="InParanoid" id="K5XAA4"/>
<feature type="compositionally biased region" description="Basic and acidic residues" evidence="1">
    <location>
        <begin position="752"/>
        <end position="766"/>
    </location>
</feature>
<evidence type="ECO:0000256" key="1">
    <source>
        <dbReference type="SAM" id="MobiDB-lite"/>
    </source>
</evidence>
<dbReference type="AlphaFoldDB" id="K5XAA4"/>
<evidence type="ECO:0000313" key="2">
    <source>
        <dbReference type="EMBL" id="EKM59832.1"/>
    </source>
</evidence>
<feature type="compositionally biased region" description="Low complexity" evidence="1">
    <location>
        <begin position="308"/>
        <end position="325"/>
    </location>
</feature>
<dbReference type="KEGG" id="pco:PHACADRAFT_250564"/>
<organism evidence="2 3">
    <name type="scientific">Phanerochaete carnosa (strain HHB-10118-sp)</name>
    <name type="common">White-rot fungus</name>
    <name type="synonym">Peniophora carnosa</name>
    <dbReference type="NCBI Taxonomy" id="650164"/>
    <lineage>
        <taxon>Eukaryota</taxon>
        <taxon>Fungi</taxon>
        <taxon>Dikarya</taxon>
        <taxon>Basidiomycota</taxon>
        <taxon>Agaricomycotina</taxon>
        <taxon>Agaricomycetes</taxon>
        <taxon>Polyporales</taxon>
        <taxon>Phanerochaetaceae</taxon>
        <taxon>Phanerochaete</taxon>
    </lineage>
</organism>
<feature type="region of interest" description="Disordered" evidence="1">
    <location>
        <begin position="522"/>
        <end position="576"/>
    </location>
</feature>
<feature type="compositionally biased region" description="Polar residues" evidence="1">
    <location>
        <begin position="350"/>
        <end position="364"/>
    </location>
</feature>
<accession>K5XAA4</accession>
<feature type="compositionally biased region" description="Low complexity" evidence="1">
    <location>
        <begin position="686"/>
        <end position="699"/>
    </location>
</feature>